<gene>
    <name evidence="5" type="ORF">AUC70_09720</name>
</gene>
<dbReference type="InterPro" id="IPR008207">
    <property type="entry name" value="Sig_transdc_His_kin_Hpt_dom"/>
</dbReference>
<dbReference type="PROSITE" id="PS50894">
    <property type="entry name" value="HPT"/>
    <property type="match status" value="1"/>
</dbReference>
<dbReference type="Pfam" id="PF01627">
    <property type="entry name" value="Hpt"/>
    <property type="match status" value="1"/>
</dbReference>
<proteinExistence type="predicted"/>
<dbReference type="InterPro" id="IPR036641">
    <property type="entry name" value="HPT_dom_sf"/>
</dbReference>
<dbReference type="Proteomes" id="UP000094172">
    <property type="component" value="Unassembled WGS sequence"/>
</dbReference>
<organism evidence="5 6">
    <name type="scientific">Methyloceanibacter stevinii</name>
    <dbReference type="NCBI Taxonomy" id="1774970"/>
    <lineage>
        <taxon>Bacteria</taxon>
        <taxon>Pseudomonadati</taxon>
        <taxon>Pseudomonadota</taxon>
        <taxon>Alphaproteobacteria</taxon>
        <taxon>Hyphomicrobiales</taxon>
        <taxon>Hyphomicrobiaceae</taxon>
        <taxon>Methyloceanibacter</taxon>
    </lineage>
</organism>
<evidence type="ECO:0000256" key="2">
    <source>
        <dbReference type="PROSITE-ProRule" id="PRU00110"/>
    </source>
</evidence>
<dbReference type="SUPFAM" id="SSF47226">
    <property type="entry name" value="Histidine-containing phosphotransfer domain, HPT domain"/>
    <property type="match status" value="1"/>
</dbReference>
<accession>A0A1E3VK33</accession>
<name>A0A1E3VK33_9HYPH</name>
<dbReference type="Gene3D" id="1.20.120.160">
    <property type="entry name" value="HPT domain"/>
    <property type="match status" value="1"/>
</dbReference>
<feature type="domain" description="HPt" evidence="4">
    <location>
        <begin position="37"/>
        <end position="133"/>
    </location>
</feature>
<comment type="caution">
    <text evidence="5">The sequence shown here is derived from an EMBL/GenBank/DDBJ whole genome shotgun (WGS) entry which is preliminary data.</text>
</comment>
<keyword evidence="1" id="KW-0902">Two-component regulatory system</keyword>
<evidence type="ECO:0000313" key="5">
    <source>
        <dbReference type="EMBL" id="ODR93887.1"/>
    </source>
</evidence>
<reference evidence="5 6" key="1">
    <citation type="journal article" date="2016" name="Environ. Microbiol.">
        <title>New Methyloceanibacter diversity from North Sea sediments includes methanotroph containing solely the soluble methane monooxygenase.</title>
        <authorList>
            <person name="Vekeman B."/>
            <person name="Kerckhof F.M."/>
            <person name="Cremers G."/>
            <person name="de Vos P."/>
            <person name="Vandamme P."/>
            <person name="Boon N."/>
            <person name="Op den Camp H.J."/>
            <person name="Heylen K."/>
        </authorList>
    </citation>
    <scope>NUCLEOTIDE SEQUENCE [LARGE SCALE GENOMIC DNA]</scope>
    <source>
        <strain evidence="5 6">R-67176</strain>
    </source>
</reference>
<feature type="modified residue" description="Phosphohistidine" evidence="2">
    <location>
        <position position="73"/>
    </location>
</feature>
<dbReference type="RefSeq" id="WP_069445241.1">
    <property type="nucleotide sequence ID" value="NZ_LPWE01000013.1"/>
</dbReference>
<dbReference type="GO" id="GO:0004672">
    <property type="term" value="F:protein kinase activity"/>
    <property type="evidence" value="ECO:0007669"/>
    <property type="project" value="UniProtKB-ARBA"/>
</dbReference>
<feature type="region of interest" description="Disordered" evidence="3">
    <location>
        <begin position="1"/>
        <end position="20"/>
    </location>
</feature>
<evidence type="ECO:0000256" key="3">
    <source>
        <dbReference type="SAM" id="MobiDB-lite"/>
    </source>
</evidence>
<evidence type="ECO:0000259" key="4">
    <source>
        <dbReference type="PROSITE" id="PS50894"/>
    </source>
</evidence>
<dbReference type="GO" id="GO:0000160">
    <property type="term" value="P:phosphorelay signal transduction system"/>
    <property type="evidence" value="ECO:0007669"/>
    <property type="project" value="UniProtKB-KW"/>
</dbReference>
<protein>
    <recommendedName>
        <fullName evidence="4">HPt domain-containing protein</fullName>
    </recommendedName>
</protein>
<sequence>MAGEHAQQVGTVGSAVDGEEPEAPVDMAHLARYTLGDAALEREVLELFCTQSVSYLEQLRAATSHKDWCHAAHSLKGSARAVGAWRMARAAEYIEALREDIPPEVRAAQIGELEASLQEASAFVANLSEDRGP</sequence>
<dbReference type="STRING" id="1774970.AUC70_09720"/>
<dbReference type="CDD" id="cd00088">
    <property type="entry name" value="HPT"/>
    <property type="match status" value="1"/>
</dbReference>
<evidence type="ECO:0000313" key="6">
    <source>
        <dbReference type="Proteomes" id="UP000094172"/>
    </source>
</evidence>
<dbReference type="AlphaFoldDB" id="A0A1E3VK33"/>
<keyword evidence="2" id="KW-0597">Phosphoprotein</keyword>
<keyword evidence="6" id="KW-1185">Reference proteome</keyword>
<evidence type="ECO:0000256" key="1">
    <source>
        <dbReference type="ARBA" id="ARBA00023012"/>
    </source>
</evidence>
<dbReference type="EMBL" id="LPWE01000013">
    <property type="protein sequence ID" value="ODR93887.1"/>
    <property type="molecule type" value="Genomic_DNA"/>
</dbReference>